<feature type="active site" description="Proton acceptor" evidence="9">
    <location>
        <position position="302"/>
    </location>
</feature>
<dbReference type="RefSeq" id="WP_060931712.1">
    <property type="nucleotide sequence ID" value="NZ_KQ959840.1"/>
</dbReference>
<dbReference type="GO" id="GO:0003866">
    <property type="term" value="F:3-phosphoshikimate 1-carboxyvinyltransferase activity"/>
    <property type="evidence" value="ECO:0007669"/>
    <property type="project" value="UniProtKB-UniRule"/>
</dbReference>
<dbReference type="Proteomes" id="UP000070394">
    <property type="component" value="Unassembled WGS sequence"/>
</dbReference>
<dbReference type="GO" id="GO:0005737">
    <property type="term" value="C:cytoplasm"/>
    <property type="evidence" value="ECO:0007669"/>
    <property type="project" value="UniProtKB-SubCell"/>
</dbReference>
<dbReference type="InterPro" id="IPR001986">
    <property type="entry name" value="Enolpyruvate_Tfrase_dom"/>
</dbReference>
<dbReference type="Gene3D" id="3.65.10.10">
    <property type="entry name" value="Enolpyruvate transferase domain"/>
    <property type="match status" value="2"/>
</dbReference>
<dbReference type="InterPro" id="IPR006264">
    <property type="entry name" value="EPSP_synthase"/>
</dbReference>
<protein>
    <recommendedName>
        <fullName evidence="9">3-phosphoshikimate 1-carboxyvinyltransferase</fullName>
        <ecNumber evidence="9">2.5.1.19</ecNumber>
    </recommendedName>
    <alternativeName>
        <fullName evidence="9">5-enolpyruvylshikimate-3-phosphate synthase</fullName>
        <shortName evidence="9">EPSP synthase</shortName>
        <shortName evidence="9">EPSPS</shortName>
    </alternativeName>
</protein>
<comment type="similarity">
    <text evidence="3 9">Belongs to the EPSP synthase family.</text>
</comment>
<feature type="domain" description="Enolpyruvate transferase" evidence="10">
    <location>
        <begin position="2"/>
        <end position="411"/>
    </location>
</feature>
<comment type="catalytic activity">
    <reaction evidence="8">
        <text>3-phosphoshikimate + phosphoenolpyruvate = 5-O-(1-carboxyvinyl)-3-phosphoshikimate + phosphate</text>
        <dbReference type="Rhea" id="RHEA:21256"/>
        <dbReference type="ChEBI" id="CHEBI:43474"/>
        <dbReference type="ChEBI" id="CHEBI:57701"/>
        <dbReference type="ChEBI" id="CHEBI:58702"/>
        <dbReference type="ChEBI" id="CHEBI:145989"/>
        <dbReference type="EC" id="2.5.1.19"/>
    </reaction>
    <physiologicalReaction direction="left-to-right" evidence="8">
        <dbReference type="Rhea" id="RHEA:21257"/>
    </physiologicalReaction>
</comment>
<dbReference type="NCBIfam" id="TIGR01356">
    <property type="entry name" value="aroA"/>
    <property type="match status" value="1"/>
</dbReference>
<keyword evidence="6 9" id="KW-0808">Transferase</keyword>
<reference evidence="12" key="1">
    <citation type="submission" date="2016-01" db="EMBL/GenBank/DDBJ databases">
        <authorList>
            <person name="Mitreva M."/>
            <person name="Pepin K.H."/>
            <person name="Mihindukulasuriya K.A."/>
            <person name="Fulton R."/>
            <person name="Fronick C."/>
            <person name="O'Laughlin M."/>
            <person name="Miner T."/>
            <person name="Herter B."/>
            <person name="Rosa B.A."/>
            <person name="Cordes M."/>
            <person name="Tomlinson C."/>
            <person name="Wollam A."/>
            <person name="Palsikar V.B."/>
            <person name="Mardis E.R."/>
            <person name="Wilson R.K."/>
        </authorList>
    </citation>
    <scope>NUCLEOTIDE SEQUENCE [LARGE SCALE GENOMIC DNA]</scope>
    <source>
        <strain evidence="12">DNF00896</strain>
    </source>
</reference>
<feature type="binding site" evidence="9">
    <location>
        <position position="329"/>
    </location>
    <ligand>
        <name>3-phosphoshikimate</name>
        <dbReference type="ChEBI" id="CHEBI:145989"/>
    </ligand>
</feature>
<feature type="binding site" evidence="9">
    <location>
        <position position="157"/>
    </location>
    <ligand>
        <name>phosphoenolpyruvate</name>
        <dbReference type="ChEBI" id="CHEBI:58702"/>
    </ligand>
</feature>
<feature type="binding site" evidence="9">
    <location>
        <position position="376"/>
    </location>
    <ligand>
        <name>phosphoenolpyruvate</name>
        <dbReference type="ChEBI" id="CHEBI:58702"/>
    </ligand>
</feature>
<feature type="binding site" evidence="9">
    <location>
        <position position="333"/>
    </location>
    <ligand>
        <name>phosphoenolpyruvate</name>
        <dbReference type="ChEBI" id="CHEBI:58702"/>
    </ligand>
</feature>
<evidence type="ECO:0000256" key="7">
    <source>
        <dbReference type="ARBA" id="ARBA00023141"/>
    </source>
</evidence>
<feature type="binding site" evidence="9">
    <location>
        <position position="13"/>
    </location>
    <ligand>
        <name>3-phosphoshikimate</name>
        <dbReference type="ChEBI" id="CHEBI:145989"/>
    </ligand>
</feature>
<feature type="binding site" evidence="9">
    <location>
        <position position="157"/>
    </location>
    <ligand>
        <name>3-phosphoshikimate</name>
        <dbReference type="ChEBI" id="CHEBI:145989"/>
    </ligand>
</feature>
<dbReference type="PANTHER" id="PTHR21090">
    <property type="entry name" value="AROM/DEHYDROQUINATE SYNTHASE"/>
    <property type="match status" value="1"/>
</dbReference>
<dbReference type="OrthoDB" id="9809920at2"/>
<evidence type="ECO:0000256" key="1">
    <source>
        <dbReference type="ARBA" id="ARBA00002174"/>
    </source>
</evidence>
<feature type="binding site" evidence="9">
    <location>
        <position position="155"/>
    </location>
    <ligand>
        <name>3-phosphoshikimate</name>
        <dbReference type="ChEBI" id="CHEBI:145989"/>
    </ligand>
</feature>
<dbReference type="EC" id="2.5.1.19" evidence="9"/>
<dbReference type="FunFam" id="3.65.10.10:FF:000006">
    <property type="entry name" value="3-phosphoshikimate 1-carboxyvinyltransferase"/>
    <property type="match status" value="1"/>
</dbReference>
<evidence type="ECO:0000259" key="10">
    <source>
        <dbReference type="Pfam" id="PF00275"/>
    </source>
</evidence>
<dbReference type="PATRIC" id="fig|467210.3.peg.2038"/>
<sequence>MIKGRLRVPGDKSISHRAVMFGSIAKGTTNIKGFLTGADCISTISIFKKMGIDIELDNTSVRVHGKGLYGLTCPNEILDCGNSGTTTRLVSGILSAQNFTSVLTGDKSIQKRPMNRIITPLSMMGADIKSNDGFAPLTITGSSLHGIRYNSPVASAQVKSAILLAGLYASNPTCVVEPAKSRDHTELMLKKFGADLTTTQTSVTINPCSELFANDIDVPSDISSAAFFMAAAILVPNSELILENVGINPTRDGIIRVLKDMGANIEIINQTDSFEPVANIKVTYSKLHATCIGGDIIPTLIDELPLLAALASLADGTTVIKDAGELKVKESNRIRVMCEELSKLGVNVIETDDGMEIKGADKLKGNVTIATHDDHRIAMTFAVLNLISEGEIRLDNKNCVEISYPEFFNDLKKVNV</sequence>
<evidence type="ECO:0000256" key="2">
    <source>
        <dbReference type="ARBA" id="ARBA00004811"/>
    </source>
</evidence>
<evidence type="ECO:0000313" key="11">
    <source>
        <dbReference type="EMBL" id="KXB55520.1"/>
    </source>
</evidence>
<keyword evidence="5 9" id="KW-0028">Amino-acid biosynthesis</keyword>
<proteinExistence type="inferred from homology"/>
<dbReference type="PIRSF" id="PIRSF000505">
    <property type="entry name" value="EPSPS"/>
    <property type="match status" value="1"/>
</dbReference>
<dbReference type="PANTHER" id="PTHR21090:SF5">
    <property type="entry name" value="PENTAFUNCTIONAL AROM POLYPEPTIDE"/>
    <property type="match status" value="1"/>
</dbReference>
<dbReference type="GO" id="GO:0009423">
    <property type="term" value="P:chorismate biosynthetic process"/>
    <property type="evidence" value="ECO:0007669"/>
    <property type="project" value="UniProtKB-UniRule"/>
</dbReference>
<feature type="binding site" evidence="9">
    <location>
        <position position="84"/>
    </location>
    <ligand>
        <name>phosphoenolpyruvate</name>
        <dbReference type="ChEBI" id="CHEBI:58702"/>
    </ligand>
</feature>
<evidence type="ECO:0000313" key="12">
    <source>
        <dbReference type="Proteomes" id="UP000070394"/>
    </source>
</evidence>
<keyword evidence="4 9" id="KW-0963">Cytoplasm</keyword>
<dbReference type="HAMAP" id="MF_00210">
    <property type="entry name" value="EPSP_synth"/>
    <property type="match status" value="1"/>
</dbReference>
<dbReference type="GO" id="GO:0008652">
    <property type="term" value="P:amino acid biosynthetic process"/>
    <property type="evidence" value="ECO:0007669"/>
    <property type="project" value="UniProtKB-KW"/>
</dbReference>
<dbReference type="InterPro" id="IPR036968">
    <property type="entry name" value="Enolpyruvate_Tfrase_sf"/>
</dbReference>
<dbReference type="FunFam" id="3.65.10.10:FF:000005">
    <property type="entry name" value="3-phosphoshikimate 1-carboxyvinyltransferase"/>
    <property type="match status" value="1"/>
</dbReference>
<dbReference type="InterPro" id="IPR023193">
    <property type="entry name" value="EPSP_synthase_CS"/>
</dbReference>
<dbReference type="AlphaFoldDB" id="A0A133ZJC5"/>
<evidence type="ECO:0000256" key="3">
    <source>
        <dbReference type="ARBA" id="ARBA00009948"/>
    </source>
</evidence>
<comment type="caution">
    <text evidence="9">Lacks conserved residue(s) required for the propagation of feature annotation.</text>
</comment>
<dbReference type="PROSITE" id="PS00104">
    <property type="entry name" value="EPSP_SYNTHASE_1"/>
    <property type="match status" value="1"/>
</dbReference>
<dbReference type="InterPro" id="IPR013792">
    <property type="entry name" value="RNA3'P_cycl/enolpyr_Trfase_a/b"/>
</dbReference>
<dbReference type="UniPathway" id="UPA00053">
    <property type="reaction ID" value="UER00089"/>
</dbReference>
<organism evidence="11 12">
    <name type="scientific">Lachnoanaerobaculum saburreum</name>
    <dbReference type="NCBI Taxonomy" id="467210"/>
    <lineage>
        <taxon>Bacteria</taxon>
        <taxon>Bacillati</taxon>
        <taxon>Bacillota</taxon>
        <taxon>Clostridia</taxon>
        <taxon>Lachnospirales</taxon>
        <taxon>Lachnospiraceae</taxon>
        <taxon>Lachnoanaerobaculum</taxon>
    </lineage>
</organism>
<evidence type="ECO:0000256" key="8">
    <source>
        <dbReference type="ARBA" id="ARBA00044633"/>
    </source>
</evidence>
<dbReference type="CDD" id="cd01556">
    <property type="entry name" value="EPSP_synthase"/>
    <property type="match status" value="1"/>
</dbReference>
<comment type="subcellular location">
    <subcellularLocation>
        <location evidence="9">Cytoplasm</location>
    </subcellularLocation>
</comment>
<comment type="caution">
    <text evidence="11">The sequence shown here is derived from an EMBL/GenBank/DDBJ whole genome shotgun (WGS) entry which is preliminary data.</text>
</comment>
<evidence type="ECO:0000256" key="9">
    <source>
        <dbReference type="HAMAP-Rule" id="MF_00210"/>
    </source>
</evidence>
<keyword evidence="12" id="KW-1185">Reference proteome</keyword>
<comment type="subunit">
    <text evidence="9">Monomer.</text>
</comment>
<dbReference type="GO" id="GO:0009073">
    <property type="term" value="P:aromatic amino acid family biosynthetic process"/>
    <property type="evidence" value="ECO:0007669"/>
    <property type="project" value="UniProtKB-KW"/>
</dbReference>
<dbReference type="Pfam" id="PF00275">
    <property type="entry name" value="EPSP_synthase"/>
    <property type="match status" value="1"/>
</dbReference>
<accession>A0A133ZJC5</accession>
<evidence type="ECO:0000256" key="6">
    <source>
        <dbReference type="ARBA" id="ARBA00022679"/>
    </source>
</evidence>
<dbReference type="STRING" id="467210.HMPREF1866_02060"/>
<feature type="binding site" evidence="9">
    <location>
        <position position="12"/>
    </location>
    <ligand>
        <name>3-phosphoshikimate</name>
        <dbReference type="ChEBI" id="CHEBI:145989"/>
    </ligand>
</feature>
<dbReference type="EMBL" id="LSDA01000111">
    <property type="protein sequence ID" value="KXB55520.1"/>
    <property type="molecule type" value="Genomic_DNA"/>
</dbReference>
<name>A0A133ZJC5_9FIRM</name>
<evidence type="ECO:0000256" key="4">
    <source>
        <dbReference type="ARBA" id="ARBA00022490"/>
    </source>
</evidence>
<gene>
    <name evidence="9" type="primary">aroA</name>
    <name evidence="11" type="ORF">HMPREF1866_02060</name>
</gene>
<comment type="pathway">
    <text evidence="2 9">Metabolic intermediate biosynthesis; chorismate biosynthesis; chorismate from D-erythrose 4-phosphate and phosphoenolpyruvate: step 6/7.</text>
</comment>
<keyword evidence="7 9" id="KW-0057">Aromatic amino acid biosynthesis</keyword>
<dbReference type="SUPFAM" id="SSF55205">
    <property type="entry name" value="EPT/RTPC-like"/>
    <property type="match status" value="1"/>
</dbReference>
<evidence type="ECO:0000256" key="5">
    <source>
        <dbReference type="ARBA" id="ARBA00022605"/>
    </source>
</evidence>
<feature type="binding site" evidence="9">
    <location>
        <position position="302"/>
    </location>
    <ligand>
        <name>3-phosphoshikimate</name>
        <dbReference type="ChEBI" id="CHEBI:145989"/>
    </ligand>
</feature>
<feature type="binding site" evidence="9">
    <location>
        <position position="17"/>
    </location>
    <ligand>
        <name>3-phosphoshikimate</name>
        <dbReference type="ChEBI" id="CHEBI:145989"/>
    </ligand>
</feature>
<feature type="binding site" evidence="9">
    <location>
        <position position="12"/>
    </location>
    <ligand>
        <name>phosphoenolpyruvate</name>
        <dbReference type="ChEBI" id="CHEBI:58702"/>
    </ligand>
</feature>
<dbReference type="PROSITE" id="PS00885">
    <property type="entry name" value="EPSP_SYNTHASE_2"/>
    <property type="match status" value="1"/>
</dbReference>
<feature type="binding site" evidence="9">
    <location>
        <position position="112"/>
    </location>
    <ligand>
        <name>phosphoenolpyruvate</name>
        <dbReference type="ChEBI" id="CHEBI:58702"/>
    </ligand>
</feature>
<comment type="function">
    <text evidence="1 9">Catalyzes the transfer of the enolpyruvyl moiety of phosphoenolpyruvate (PEP) to the 5-hydroxyl of shikimate-3-phosphate (S3P) to produce enolpyruvyl shikimate-3-phosphate and inorganic phosphate.</text>
</comment>